<comment type="caution">
    <text evidence="2">The sequence shown here is derived from an EMBL/GenBank/DDBJ whole genome shotgun (WGS) entry which is preliminary data.</text>
</comment>
<dbReference type="EMBL" id="JAGHQL010000082">
    <property type="protein sequence ID" value="KAH0541286.1"/>
    <property type="molecule type" value="Genomic_DNA"/>
</dbReference>
<dbReference type="AlphaFoldDB" id="A0A9P8I2S3"/>
<reference evidence="2" key="1">
    <citation type="submission" date="2021-03" db="EMBL/GenBank/DDBJ databases">
        <title>Comparative genomics and phylogenomic investigation of the class Geoglossomycetes provide insights into ecological specialization and systematics.</title>
        <authorList>
            <person name="Melie T."/>
            <person name="Pirro S."/>
            <person name="Miller A.N."/>
            <person name="Quandt A."/>
        </authorList>
    </citation>
    <scope>NUCLEOTIDE SEQUENCE</scope>
    <source>
        <strain evidence="2">GBOQ0MN5Z8</strain>
    </source>
</reference>
<evidence type="ECO:0000313" key="3">
    <source>
        <dbReference type="Proteomes" id="UP000698800"/>
    </source>
</evidence>
<dbReference type="InterPro" id="IPR053013">
    <property type="entry name" value="LAT"/>
</dbReference>
<dbReference type="SUPFAM" id="SSF55729">
    <property type="entry name" value="Acyl-CoA N-acyltransferases (Nat)"/>
    <property type="match status" value="1"/>
</dbReference>
<keyword evidence="3" id="KW-1185">Reference proteome</keyword>
<evidence type="ECO:0000259" key="1">
    <source>
        <dbReference type="Pfam" id="PF22998"/>
    </source>
</evidence>
<accession>A0A9P8I2S3</accession>
<organism evidence="2 3">
    <name type="scientific">Glutinoglossum americanum</name>
    <dbReference type="NCBI Taxonomy" id="1670608"/>
    <lineage>
        <taxon>Eukaryota</taxon>
        <taxon>Fungi</taxon>
        <taxon>Dikarya</taxon>
        <taxon>Ascomycota</taxon>
        <taxon>Pezizomycotina</taxon>
        <taxon>Geoglossomycetes</taxon>
        <taxon>Geoglossales</taxon>
        <taxon>Geoglossaceae</taxon>
        <taxon>Glutinoglossum</taxon>
    </lineage>
</organism>
<dbReference type="Proteomes" id="UP000698800">
    <property type="component" value="Unassembled WGS sequence"/>
</dbReference>
<dbReference type="InterPro" id="IPR055100">
    <property type="entry name" value="GNAT_LYC1-like"/>
</dbReference>
<sequence length="471" mass="52926">MSSGYYGVLIDPSYFKNFIFNCKQQPEIMPPPSAVIPSSVVDITFTHQLPNAESPTLRLVHPTFAEKQTIWKQNAYSWRGALSIPAYLRREQHLSETSLTRNGGITHWVLVDTSQPFEDERRVLASCETIRKRALVAFQSPEGVEVEEVVSHGIGSVFCPKEFRGRGYAKRMMQELSGILRVWGTEKAIKGSKNCLFTVLYSDIGKKFYASHGWHPFASSHISLPPIPKDYVGKAFTLPPPRELYAASLRELCDIDEHHQIQRLATLSSKNKVHVAFVPDLKSMEYHHAREEYIAREVIGPEPNVKGAIVGDSDGQRAWCIWTHVFDGKDESNPATTLYILRLVIEDEEVVNQTGLVNPNGPLAADDGLSEAKSKRVDVVASLLLAARQEAGRWGMKDVKIWNPGPTTLVAAHRALNLTSEATETSVIEVVDREKESIPSLMWYGESRRPGLEGIEWKGVEWVCNERYAWC</sequence>
<protein>
    <recommendedName>
        <fullName evidence="1">LYC1 C-terminal domain-containing protein</fullName>
    </recommendedName>
</protein>
<name>A0A9P8I2S3_9PEZI</name>
<dbReference type="PANTHER" id="PTHR34815">
    <property type="entry name" value="LYSINE ACETYLTRANSFERASE"/>
    <property type="match status" value="1"/>
</dbReference>
<feature type="domain" description="LYC1 C-terminal" evidence="1">
    <location>
        <begin position="221"/>
        <end position="471"/>
    </location>
</feature>
<dbReference type="Gene3D" id="3.40.630.30">
    <property type="match status" value="1"/>
</dbReference>
<evidence type="ECO:0000313" key="2">
    <source>
        <dbReference type="EMBL" id="KAH0541286.1"/>
    </source>
</evidence>
<dbReference type="PANTHER" id="PTHR34815:SF4">
    <property type="entry name" value="N-ACETYLTRANSFERASE DOMAIN-CONTAINING PROTEIN"/>
    <property type="match status" value="1"/>
</dbReference>
<proteinExistence type="predicted"/>
<dbReference type="InterPro" id="IPR016181">
    <property type="entry name" value="Acyl_CoA_acyltransferase"/>
</dbReference>
<gene>
    <name evidence="2" type="ORF">FGG08_004210</name>
</gene>
<dbReference type="OrthoDB" id="2020070at2759"/>
<dbReference type="Pfam" id="PF22998">
    <property type="entry name" value="GNAT_LYC1-like"/>
    <property type="match status" value="1"/>
</dbReference>